<sequence length="73" mass="8189">MNVHKSKGHSPRVILKSGHYVEYMDAIQEEKESMVNGIHLATFASSFHSILHCHDLLFQSARSLGPHPGRVHS</sequence>
<keyword evidence="2" id="KW-1185">Reference proteome</keyword>
<evidence type="ECO:0000313" key="2">
    <source>
        <dbReference type="Proteomes" id="UP001153269"/>
    </source>
</evidence>
<gene>
    <name evidence="1" type="ORF">PLEPLA_LOCUS48920</name>
</gene>
<comment type="caution">
    <text evidence="1">The sequence shown here is derived from an EMBL/GenBank/DDBJ whole genome shotgun (WGS) entry which is preliminary data.</text>
</comment>
<dbReference type="EMBL" id="CADEAL010004505">
    <property type="protein sequence ID" value="CAB1461045.1"/>
    <property type="molecule type" value="Genomic_DNA"/>
</dbReference>
<accession>A0A9N7W468</accession>
<organism evidence="1 2">
    <name type="scientific">Pleuronectes platessa</name>
    <name type="common">European plaice</name>
    <dbReference type="NCBI Taxonomy" id="8262"/>
    <lineage>
        <taxon>Eukaryota</taxon>
        <taxon>Metazoa</taxon>
        <taxon>Chordata</taxon>
        <taxon>Craniata</taxon>
        <taxon>Vertebrata</taxon>
        <taxon>Euteleostomi</taxon>
        <taxon>Actinopterygii</taxon>
        <taxon>Neopterygii</taxon>
        <taxon>Teleostei</taxon>
        <taxon>Neoteleostei</taxon>
        <taxon>Acanthomorphata</taxon>
        <taxon>Carangaria</taxon>
        <taxon>Pleuronectiformes</taxon>
        <taxon>Pleuronectoidei</taxon>
        <taxon>Pleuronectidae</taxon>
        <taxon>Pleuronectes</taxon>
    </lineage>
</organism>
<dbReference type="Proteomes" id="UP001153269">
    <property type="component" value="Unassembled WGS sequence"/>
</dbReference>
<dbReference type="AlphaFoldDB" id="A0A9N7W468"/>
<proteinExistence type="predicted"/>
<name>A0A9N7W468_PLEPL</name>
<protein>
    <submittedName>
        <fullName evidence="1">Uncharacterized protein</fullName>
    </submittedName>
</protein>
<evidence type="ECO:0000313" key="1">
    <source>
        <dbReference type="EMBL" id="CAB1461045.1"/>
    </source>
</evidence>
<reference evidence="1" key="1">
    <citation type="submission" date="2020-03" db="EMBL/GenBank/DDBJ databases">
        <authorList>
            <person name="Weist P."/>
        </authorList>
    </citation>
    <scope>NUCLEOTIDE SEQUENCE</scope>
</reference>